<evidence type="ECO:0000256" key="1">
    <source>
        <dbReference type="SAM" id="SignalP"/>
    </source>
</evidence>
<dbReference type="RefSeq" id="WP_060835364.1">
    <property type="nucleotide sequence ID" value="NZ_JAESJG010000098.1"/>
</dbReference>
<evidence type="ECO:0008006" key="4">
    <source>
        <dbReference type="Google" id="ProtNLM"/>
    </source>
</evidence>
<proteinExistence type="predicted"/>
<keyword evidence="1" id="KW-0732">Signal</keyword>
<gene>
    <name evidence="2" type="ORF">NHU_02839</name>
</gene>
<dbReference type="AlphaFoldDB" id="A0A0D6B4J2"/>
<evidence type="ECO:0000313" key="2">
    <source>
        <dbReference type="EMBL" id="BAQ69986.1"/>
    </source>
</evidence>
<dbReference type="EMBL" id="AP014800">
    <property type="protein sequence ID" value="BAQ69986.1"/>
    <property type="molecule type" value="Genomic_DNA"/>
</dbReference>
<feature type="signal peptide" evidence="1">
    <location>
        <begin position="1"/>
        <end position="24"/>
    </location>
</feature>
<sequence length="212" mass="23823">MFRFLIACLLPLFLLGCGAQPVWAPDEDVARAAYRDKAPPSITLYTMVNNRSGAGGHSALLINASQRVIFDPAGSWWHRLAPERNDVIYGITPTMLDFYIDYHARETYHVVEQTLQVSPELAEQALRIVEGYGAVPKAMCARSTSDVLNRLPGFESIPHTLRPIKVMEAFGKLPGVTSRKIYDDDPDEHEELLREQQRARFDKLVEGIAEGR</sequence>
<reference evidence="2 3" key="1">
    <citation type="submission" date="2015-02" db="EMBL/GenBank/DDBJ databases">
        <title>Genome sequene of Rhodovulum sulfidophilum DSM 2351.</title>
        <authorList>
            <person name="Nagao N."/>
        </authorList>
    </citation>
    <scope>NUCLEOTIDE SEQUENCE [LARGE SCALE GENOMIC DNA]</scope>
    <source>
        <strain evidence="2 3">DSM 2351</strain>
    </source>
</reference>
<dbReference type="KEGG" id="rsu:NHU_02839"/>
<accession>A0A0D6B4J2</accession>
<evidence type="ECO:0000313" key="3">
    <source>
        <dbReference type="Proteomes" id="UP000064912"/>
    </source>
</evidence>
<dbReference type="Proteomes" id="UP000064912">
    <property type="component" value="Chromosome"/>
</dbReference>
<organism evidence="2 3">
    <name type="scientific">Rhodovulum sulfidophilum</name>
    <name type="common">Rhodobacter sulfidophilus</name>
    <dbReference type="NCBI Taxonomy" id="35806"/>
    <lineage>
        <taxon>Bacteria</taxon>
        <taxon>Pseudomonadati</taxon>
        <taxon>Pseudomonadota</taxon>
        <taxon>Alphaproteobacteria</taxon>
        <taxon>Rhodobacterales</taxon>
        <taxon>Paracoccaceae</taxon>
        <taxon>Rhodovulum</taxon>
    </lineage>
</organism>
<feature type="chain" id="PRO_5002300932" description="Lipoprotein" evidence="1">
    <location>
        <begin position="25"/>
        <end position="212"/>
    </location>
</feature>
<name>A0A0D6B4J2_RHOSU</name>
<dbReference type="PATRIC" id="fig|35806.4.peg.2917"/>
<dbReference type="eggNOG" id="ENOG50315W2">
    <property type="taxonomic scope" value="Bacteria"/>
</dbReference>
<dbReference type="PROSITE" id="PS51257">
    <property type="entry name" value="PROKAR_LIPOPROTEIN"/>
    <property type="match status" value="1"/>
</dbReference>
<protein>
    <recommendedName>
        <fullName evidence="4">Lipoprotein</fullName>
    </recommendedName>
</protein>